<keyword evidence="9" id="KW-1185">Reference proteome</keyword>
<dbReference type="PANTHER" id="PTHR37937">
    <property type="entry name" value="CONJUGATIVE TRANSFER: DNA TRANSPORT"/>
    <property type="match status" value="1"/>
</dbReference>
<dbReference type="InterPro" id="IPR003688">
    <property type="entry name" value="TraG/VirD4"/>
</dbReference>
<gene>
    <name evidence="8" type="ORF">J2S03_002504</name>
</gene>
<evidence type="ECO:0000313" key="9">
    <source>
        <dbReference type="Proteomes" id="UP001232973"/>
    </source>
</evidence>
<comment type="similarity">
    <text evidence="2">Belongs to the VirD4/TraG family.</text>
</comment>
<keyword evidence="6" id="KW-0472">Membrane</keyword>
<comment type="caution">
    <text evidence="8">The sequence shown here is derived from an EMBL/GenBank/DDBJ whole genome shotgun (WGS) entry which is preliminary data.</text>
</comment>
<evidence type="ECO:0000256" key="1">
    <source>
        <dbReference type="ARBA" id="ARBA00004651"/>
    </source>
</evidence>
<name>A0ABT9XK93_9BACL</name>
<dbReference type="Proteomes" id="UP001232973">
    <property type="component" value="Unassembled WGS sequence"/>
</dbReference>
<sequence length="424" mass="46118">MTAAWLRQQGYEVIRINLLHPTQANRWNPLTAIGQAREQGDTEEAVRLAWELADVIVSDNGQTDPIWPQAEQSLISALSLGVVWEASQAAKHPATAYRILTELGQDGGEQLDAWFRSLPPEHPARLAYGTAALSESRTRSSIYTGTAAHMRLYADAGIAAMTSSSDHDPASVGVRPTAVFLLLPDEAAARRTIASLYITQMYSALTTVARECGGTLPTPVWFLMDEFGNVGKVPDMTGKMTVSAGRGIRWLLAVQSLAQIEQVYGRQAAETIAGNCDTWLYLRTADPQTAKVISSKAGQYTVRTYSQSQQSRQPSVLGLSESVTGRPLIMPDEVLRWPQGQSLLLQSGEYAAQLPLADLSEWPLASKAFDARQAFSGQRGVSTAHVETWVPDTTQPAVSSTDKIKKTNASRLFGKGNKSKSQED</sequence>
<protein>
    <submittedName>
        <fullName evidence="8">Type IV secretory pathway TraG/TraD family ATPase VirD4</fullName>
    </submittedName>
</protein>
<dbReference type="Gene3D" id="3.40.50.300">
    <property type="entry name" value="P-loop containing nucleotide triphosphate hydrolases"/>
    <property type="match status" value="1"/>
</dbReference>
<reference evidence="8 9" key="1">
    <citation type="submission" date="2023-07" db="EMBL/GenBank/DDBJ databases">
        <title>Genomic Encyclopedia of Type Strains, Phase IV (KMG-IV): sequencing the most valuable type-strain genomes for metagenomic binning, comparative biology and taxonomic classification.</title>
        <authorList>
            <person name="Goeker M."/>
        </authorList>
    </citation>
    <scope>NUCLEOTIDE SEQUENCE [LARGE SCALE GENOMIC DNA]</scope>
    <source>
        <strain evidence="8 9">DSM 4006</strain>
    </source>
</reference>
<evidence type="ECO:0000313" key="8">
    <source>
        <dbReference type="EMBL" id="MDQ0190637.1"/>
    </source>
</evidence>
<comment type="subcellular location">
    <subcellularLocation>
        <location evidence="1">Cell membrane</location>
        <topology evidence="1">Multi-pass membrane protein</topology>
    </subcellularLocation>
</comment>
<keyword evidence="5" id="KW-1133">Transmembrane helix</keyword>
<feature type="region of interest" description="Disordered" evidence="7">
    <location>
        <begin position="394"/>
        <end position="424"/>
    </location>
</feature>
<dbReference type="PANTHER" id="PTHR37937:SF1">
    <property type="entry name" value="CONJUGATIVE TRANSFER: DNA TRANSPORT"/>
    <property type="match status" value="1"/>
</dbReference>
<dbReference type="CDD" id="cd01127">
    <property type="entry name" value="TrwB_TraG_TraD_VirD4"/>
    <property type="match status" value="1"/>
</dbReference>
<evidence type="ECO:0000256" key="7">
    <source>
        <dbReference type="SAM" id="MobiDB-lite"/>
    </source>
</evidence>
<dbReference type="NCBIfam" id="NF045973">
    <property type="entry name" value="conju_CD1115"/>
    <property type="match status" value="1"/>
</dbReference>
<dbReference type="SUPFAM" id="SSF52540">
    <property type="entry name" value="P-loop containing nucleoside triphosphate hydrolases"/>
    <property type="match status" value="1"/>
</dbReference>
<evidence type="ECO:0000256" key="3">
    <source>
        <dbReference type="ARBA" id="ARBA00022475"/>
    </source>
</evidence>
<keyword evidence="3" id="KW-1003">Cell membrane</keyword>
<evidence type="ECO:0000256" key="4">
    <source>
        <dbReference type="ARBA" id="ARBA00022692"/>
    </source>
</evidence>
<dbReference type="EMBL" id="JAUSTP010000021">
    <property type="protein sequence ID" value="MDQ0190637.1"/>
    <property type="molecule type" value="Genomic_DNA"/>
</dbReference>
<keyword evidence="4" id="KW-0812">Transmembrane</keyword>
<dbReference type="Pfam" id="PF02534">
    <property type="entry name" value="T4SS-DNA_transf"/>
    <property type="match status" value="1"/>
</dbReference>
<organism evidence="8 9">
    <name type="scientific">Alicyclobacillus cycloheptanicus</name>
    <dbReference type="NCBI Taxonomy" id="1457"/>
    <lineage>
        <taxon>Bacteria</taxon>
        <taxon>Bacillati</taxon>
        <taxon>Bacillota</taxon>
        <taxon>Bacilli</taxon>
        <taxon>Bacillales</taxon>
        <taxon>Alicyclobacillaceae</taxon>
        <taxon>Alicyclobacillus</taxon>
    </lineage>
</organism>
<evidence type="ECO:0000256" key="6">
    <source>
        <dbReference type="ARBA" id="ARBA00023136"/>
    </source>
</evidence>
<dbReference type="InterPro" id="IPR051539">
    <property type="entry name" value="T4SS-coupling_protein"/>
</dbReference>
<dbReference type="InterPro" id="IPR027417">
    <property type="entry name" value="P-loop_NTPase"/>
</dbReference>
<accession>A0ABT9XK93</accession>
<evidence type="ECO:0000256" key="5">
    <source>
        <dbReference type="ARBA" id="ARBA00022989"/>
    </source>
</evidence>
<proteinExistence type="inferred from homology"/>
<evidence type="ECO:0000256" key="2">
    <source>
        <dbReference type="ARBA" id="ARBA00008806"/>
    </source>
</evidence>